<reference evidence="3 4" key="1">
    <citation type="submission" date="2021-06" db="EMBL/GenBank/DDBJ databases">
        <title>Ulceroglandular infection and bacteremia caused by Francisella salimarina in an immunocompromised patient, France.</title>
        <authorList>
            <person name="Hennebique A."/>
            <person name="Caspar Y."/>
            <person name="Maurin M."/>
            <person name="Boisset S."/>
            <person name="Pelloux I."/>
            <person name="Gallego-Hernanz M.P."/>
            <person name="Burucoa C."/>
            <person name="Cazenave-Roblot F."/>
            <person name="Plouzeau C."/>
            <person name="Rammaert B."/>
        </authorList>
    </citation>
    <scope>NUCLEOTIDE SEQUENCE [LARGE SCALE GENOMIC DNA]</scope>
    <source>
        <strain evidence="3 4">CHUGA-F75</strain>
    </source>
</reference>
<protein>
    <submittedName>
        <fullName evidence="3">SDR family oxidoreductase</fullName>
    </submittedName>
</protein>
<dbReference type="PANTHER" id="PTHR43477:SF1">
    <property type="entry name" value="DIHYDROANTICAPSIN 7-DEHYDROGENASE"/>
    <property type="match status" value="1"/>
</dbReference>
<comment type="similarity">
    <text evidence="1">Belongs to the short-chain dehydrogenases/reductases (SDR) family.</text>
</comment>
<dbReference type="InterPro" id="IPR051122">
    <property type="entry name" value="SDR_DHRS6-like"/>
</dbReference>
<dbReference type="AlphaFoldDB" id="A0AAJ4TL46"/>
<dbReference type="CDD" id="cd05233">
    <property type="entry name" value="SDR_c"/>
    <property type="match status" value="1"/>
</dbReference>
<proteinExistence type="inferred from homology"/>
<dbReference type="GO" id="GO:0016491">
    <property type="term" value="F:oxidoreductase activity"/>
    <property type="evidence" value="ECO:0007669"/>
    <property type="project" value="UniProtKB-KW"/>
</dbReference>
<dbReference type="Pfam" id="PF13561">
    <property type="entry name" value="adh_short_C2"/>
    <property type="match status" value="1"/>
</dbReference>
<evidence type="ECO:0000313" key="3">
    <source>
        <dbReference type="EMBL" id="QWU99431.1"/>
    </source>
</evidence>
<organism evidence="3 4">
    <name type="scientific">Francisella salimarina</name>
    <dbReference type="NCBI Taxonomy" id="2599927"/>
    <lineage>
        <taxon>Bacteria</taxon>
        <taxon>Pseudomonadati</taxon>
        <taxon>Pseudomonadota</taxon>
        <taxon>Gammaproteobacteria</taxon>
        <taxon>Thiotrichales</taxon>
        <taxon>Francisellaceae</taxon>
        <taxon>Francisella</taxon>
    </lineage>
</organism>
<sequence>MCTKNYLITGASSGIGRTVLKQLVSQGDTVYNIDIVTPEEVLEKEIFIKFDLSNYKDIDVILPSGIDFDGVFFNAGIHQSGSIFSQSLDEINKCISINLMSSVVILKSLAESIKSGASIVFNGSDQCFVGKTNNFAYGLTKGAIAQMTKSLALDLAPKNIRVNTVCPSTTDTPLYRKAIEKHSLVSGIDLSDIEKSEAKEIPINRVATAEEVANVVIFLLSDKSSFMTGSLIPVDGGYTAR</sequence>
<name>A0AAJ4TL46_9GAMM</name>
<keyword evidence="4" id="KW-1185">Reference proteome</keyword>
<dbReference type="KEGG" id="fsr:KQR59_00675"/>
<evidence type="ECO:0000256" key="2">
    <source>
        <dbReference type="ARBA" id="ARBA00023002"/>
    </source>
</evidence>
<accession>A0AAJ4TL46</accession>
<dbReference type="RefSeq" id="WP_216692253.1">
    <property type="nucleotide sequence ID" value="NZ_CP076680.1"/>
</dbReference>
<dbReference type="EMBL" id="CP076680">
    <property type="protein sequence ID" value="QWU99431.1"/>
    <property type="molecule type" value="Genomic_DNA"/>
</dbReference>
<dbReference type="PANTHER" id="PTHR43477">
    <property type="entry name" value="DIHYDROANTICAPSIN 7-DEHYDROGENASE"/>
    <property type="match status" value="1"/>
</dbReference>
<evidence type="ECO:0000313" key="4">
    <source>
        <dbReference type="Proteomes" id="UP000683421"/>
    </source>
</evidence>
<dbReference type="InterPro" id="IPR002347">
    <property type="entry name" value="SDR_fam"/>
</dbReference>
<evidence type="ECO:0000256" key="1">
    <source>
        <dbReference type="ARBA" id="ARBA00006484"/>
    </source>
</evidence>
<gene>
    <name evidence="3" type="ORF">KQR59_00675</name>
</gene>
<dbReference type="FunFam" id="3.40.50.720:FF:000084">
    <property type="entry name" value="Short-chain dehydrogenase reductase"/>
    <property type="match status" value="1"/>
</dbReference>
<dbReference type="Proteomes" id="UP000683421">
    <property type="component" value="Chromosome"/>
</dbReference>
<keyword evidence="2" id="KW-0560">Oxidoreductase</keyword>